<dbReference type="PROSITE" id="PS50297">
    <property type="entry name" value="ANK_REP_REGION"/>
    <property type="match status" value="1"/>
</dbReference>
<dbReference type="PANTHER" id="PTHR23113:SF363">
    <property type="entry name" value="PROTEIN SON OF SEVENLESS"/>
    <property type="match status" value="1"/>
</dbReference>
<proteinExistence type="predicted"/>
<dbReference type="InterPro" id="IPR023578">
    <property type="entry name" value="Ras_GEF_dom_sf"/>
</dbReference>
<feature type="compositionally biased region" description="Basic and acidic residues" evidence="4">
    <location>
        <begin position="317"/>
        <end position="330"/>
    </location>
</feature>
<keyword evidence="3" id="KW-0175">Coiled coil</keyword>
<feature type="region of interest" description="Disordered" evidence="4">
    <location>
        <begin position="317"/>
        <end position="336"/>
    </location>
</feature>
<dbReference type="Pfam" id="PF00023">
    <property type="entry name" value="Ank"/>
    <property type="match status" value="1"/>
</dbReference>
<dbReference type="AlphaFoldDB" id="A0AAD5SHM8"/>
<dbReference type="SUPFAM" id="SSF48403">
    <property type="entry name" value="Ankyrin repeat"/>
    <property type="match status" value="1"/>
</dbReference>
<feature type="repeat" description="ANK" evidence="1">
    <location>
        <begin position="43"/>
        <end position="75"/>
    </location>
</feature>
<evidence type="ECO:0000256" key="3">
    <source>
        <dbReference type="SAM" id="Coils"/>
    </source>
</evidence>
<dbReference type="PANTHER" id="PTHR23113">
    <property type="entry name" value="GUANINE NUCLEOTIDE EXCHANGE FACTOR"/>
    <property type="match status" value="1"/>
</dbReference>
<accession>A0AAD5SHM8</accession>
<dbReference type="SMART" id="SM00229">
    <property type="entry name" value="RasGEFN"/>
    <property type="match status" value="1"/>
</dbReference>
<evidence type="ECO:0000256" key="4">
    <source>
        <dbReference type="SAM" id="MobiDB-lite"/>
    </source>
</evidence>
<gene>
    <name evidence="6" type="ORF">HK097_009945</name>
</gene>
<dbReference type="InterPro" id="IPR002110">
    <property type="entry name" value="Ankyrin_rpt"/>
</dbReference>
<keyword evidence="1" id="KW-0040">ANK repeat</keyword>
<dbReference type="PROSITE" id="PS50212">
    <property type="entry name" value="RASGEF_NTER"/>
    <property type="match status" value="1"/>
</dbReference>
<reference evidence="6" key="1">
    <citation type="submission" date="2020-05" db="EMBL/GenBank/DDBJ databases">
        <title>Phylogenomic resolution of chytrid fungi.</title>
        <authorList>
            <person name="Stajich J.E."/>
            <person name="Amses K."/>
            <person name="Simmons R."/>
            <person name="Seto K."/>
            <person name="Myers J."/>
            <person name="Bonds A."/>
            <person name="Quandt C.A."/>
            <person name="Barry K."/>
            <person name="Liu P."/>
            <person name="Grigoriev I."/>
            <person name="Longcore J.E."/>
            <person name="James T.Y."/>
        </authorList>
    </citation>
    <scope>NUCLEOTIDE SEQUENCE</scope>
    <source>
        <strain evidence="6">JEL0318</strain>
    </source>
</reference>
<keyword evidence="7" id="KW-1185">Reference proteome</keyword>
<dbReference type="SUPFAM" id="SSF48366">
    <property type="entry name" value="Ras GEF"/>
    <property type="match status" value="1"/>
</dbReference>
<dbReference type="Gene3D" id="1.10.840.10">
    <property type="entry name" value="Ras guanine-nucleotide exchange factors catalytic domain"/>
    <property type="match status" value="1"/>
</dbReference>
<evidence type="ECO:0000256" key="2">
    <source>
        <dbReference type="PROSITE-ProRule" id="PRU00135"/>
    </source>
</evidence>
<feature type="domain" description="N-terminal Ras-GEF" evidence="5">
    <location>
        <begin position="342"/>
        <end position="470"/>
    </location>
</feature>
<dbReference type="InterPro" id="IPR036770">
    <property type="entry name" value="Ankyrin_rpt-contain_sf"/>
</dbReference>
<dbReference type="SMART" id="SM00248">
    <property type="entry name" value="ANK"/>
    <property type="match status" value="2"/>
</dbReference>
<comment type="caution">
    <text evidence="6">The sequence shown here is derived from an EMBL/GenBank/DDBJ whole genome shotgun (WGS) entry which is preliminary data.</text>
</comment>
<dbReference type="PROSITE" id="PS50088">
    <property type="entry name" value="ANK_REPEAT"/>
    <property type="match status" value="1"/>
</dbReference>
<dbReference type="Gene3D" id="1.20.870.10">
    <property type="entry name" value="Son of sevenless (SoS) protein Chain: S domain 1"/>
    <property type="match status" value="1"/>
</dbReference>
<sequence>MEVINLVTKGDAAGLAALLENDKDTGKQAERAPTINVDSQDVQGNTPLHLAAARSEGDAVRLLLDAGASMSAKNIRGNRPIDYAKDRDIETLLVERMSISRTSPPVVDRSPAAEPYREWEAELPYDVQTLRPFCIDVIVSHSIFQERCKETIRQLIEEKQIAQHKNRLLEVRVQMLEHAAMQQEEYYRNNVAELMKQHQEQLAAVSERKDETEKAFLTYQKSHSHELAELSRLRTEVEHLTKERPLSRGDGSTDAVEIHALRKELADVKTQNVQLESRLKLAEKLKGMSEKETADIRKEMEELRVSKRDDIMKSLHDAHAQDERDQKDESTGDVIFVDGEGPKKRIKGATAEKLIERLTDPTVYDNQFQQAILLTHKTFMNSSGLIDAIAQRYKDAANVTGGDGGTGGQTPLLVRSRIVNTLKYWIENFWSDFSEDPILLEKLTAFADAIEEENLANVMKTIITRKLNGNVNMVPPKTLREIPKPILPKVLLKRYSDNGPRMSMHLGADRPASLQLGPGMPWPAKNAKKGELMNDVKLKLVELEPIEIARQLTLIEFDLFKAVKVLSRLFKQWTDIKLLTACPAKRILEPCMDERR</sequence>
<dbReference type="EMBL" id="JADGJD010000070">
    <property type="protein sequence ID" value="KAJ3055618.1"/>
    <property type="molecule type" value="Genomic_DNA"/>
</dbReference>
<dbReference type="Proteomes" id="UP001212841">
    <property type="component" value="Unassembled WGS sequence"/>
</dbReference>
<dbReference type="InterPro" id="IPR008937">
    <property type="entry name" value="Ras-like_GEF"/>
</dbReference>
<name>A0AAD5SHM8_9FUNG</name>
<dbReference type="InterPro" id="IPR036964">
    <property type="entry name" value="RASGEF_cat_dom_sf"/>
</dbReference>
<organism evidence="6 7">
    <name type="scientific">Rhizophlyctis rosea</name>
    <dbReference type="NCBI Taxonomy" id="64517"/>
    <lineage>
        <taxon>Eukaryota</taxon>
        <taxon>Fungi</taxon>
        <taxon>Fungi incertae sedis</taxon>
        <taxon>Chytridiomycota</taxon>
        <taxon>Chytridiomycota incertae sedis</taxon>
        <taxon>Chytridiomycetes</taxon>
        <taxon>Rhizophlyctidales</taxon>
        <taxon>Rhizophlyctidaceae</taxon>
        <taxon>Rhizophlyctis</taxon>
    </lineage>
</organism>
<evidence type="ECO:0000313" key="7">
    <source>
        <dbReference type="Proteomes" id="UP001212841"/>
    </source>
</evidence>
<dbReference type="Gene3D" id="1.25.40.20">
    <property type="entry name" value="Ankyrin repeat-containing domain"/>
    <property type="match status" value="1"/>
</dbReference>
<feature type="coiled-coil region" evidence="3">
    <location>
        <begin position="258"/>
        <end position="285"/>
    </location>
</feature>
<dbReference type="CDD" id="cd06224">
    <property type="entry name" value="REM"/>
    <property type="match status" value="1"/>
</dbReference>
<dbReference type="InterPro" id="IPR000651">
    <property type="entry name" value="Ras-like_Gua-exchang_fac_N"/>
</dbReference>
<dbReference type="Pfam" id="PF00618">
    <property type="entry name" value="RasGEF_N"/>
    <property type="match status" value="1"/>
</dbReference>
<dbReference type="GO" id="GO:0005085">
    <property type="term" value="F:guanyl-nucleotide exchange factor activity"/>
    <property type="evidence" value="ECO:0007669"/>
    <property type="project" value="UniProtKB-KW"/>
</dbReference>
<evidence type="ECO:0000256" key="1">
    <source>
        <dbReference type="PROSITE-ProRule" id="PRU00023"/>
    </source>
</evidence>
<keyword evidence="2" id="KW-0344">Guanine-nucleotide releasing factor</keyword>
<evidence type="ECO:0000259" key="5">
    <source>
        <dbReference type="PROSITE" id="PS50212"/>
    </source>
</evidence>
<evidence type="ECO:0000313" key="6">
    <source>
        <dbReference type="EMBL" id="KAJ3055618.1"/>
    </source>
</evidence>
<protein>
    <recommendedName>
        <fullName evidence="5">N-terminal Ras-GEF domain-containing protein</fullName>
    </recommendedName>
</protein>
<feature type="coiled-coil region" evidence="3">
    <location>
        <begin position="145"/>
        <end position="215"/>
    </location>
</feature>
<dbReference type="GO" id="GO:0007265">
    <property type="term" value="P:Ras protein signal transduction"/>
    <property type="evidence" value="ECO:0007669"/>
    <property type="project" value="TreeGrafter"/>
</dbReference>
<dbReference type="GO" id="GO:0005886">
    <property type="term" value="C:plasma membrane"/>
    <property type="evidence" value="ECO:0007669"/>
    <property type="project" value="TreeGrafter"/>
</dbReference>